<dbReference type="Proteomes" id="UP000031668">
    <property type="component" value="Unassembled WGS sequence"/>
</dbReference>
<name>A0A0C2ITY2_THEKT</name>
<accession>A0A0C2ITY2</accession>
<keyword evidence="1" id="KW-0732">Signal</keyword>
<feature type="chain" id="PRO_5002150827" description="Sortilin N-terminal domain-containing protein" evidence="1">
    <location>
        <begin position="17"/>
        <end position="423"/>
    </location>
</feature>
<reference evidence="2 3" key="1">
    <citation type="journal article" date="2014" name="Genome Biol. Evol.">
        <title>The genome of the myxosporean Thelohanellus kitauei shows adaptations to nutrient acquisition within its fish host.</title>
        <authorList>
            <person name="Yang Y."/>
            <person name="Xiong J."/>
            <person name="Zhou Z."/>
            <person name="Huo F."/>
            <person name="Miao W."/>
            <person name="Ran C."/>
            <person name="Liu Y."/>
            <person name="Zhang J."/>
            <person name="Feng J."/>
            <person name="Wang M."/>
            <person name="Wang M."/>
            <person name="Wang L."/>
            <person name="Yao B."/>
        </authorList>
    </citation>
    <scope>NUCLEOTIDE SEQUENCE [LARGE SCALE GENOMIC DNA]</scope>
    <source>
        <strain evidence="2">Wuqing</strain>
    </source>
</reference>
<organism evidence="2 3">
    <name type="scientific">Thelohanellus kitauei</name>
    <name type="common">Myxosporean</name>
    <dbReference type="NCBI Taxonomy" id="669202"/>
    <lineage>
        <taxon>Eukaryota</taxon>
        <taxon>Metazoa</taxon>
        <taxon>Cnidaria</taxon>
        <taxon>Myxozoa</taxon>
        <taxon>Myxosporea</taxon>
        <taxon>Bivalvulida</taxon>
        <taxon>Platysporina</taxon>
        <taxon>Myxobolidae</taxon>
        <taxon>Thelohanellus</taxon>
    </lineage>
</organism>
<protein>
    <recommendedName>
        <fullName evidence="4">Sortilin N-terminal domain-containing protein</fullName>
    </recommendedName>
</protein>
<dbReference type="AlphaFoldDB" id="A0A0C2ITY2"/>
<feature type="signal peptide" evidence="1">
    <location>
        <begin position="1"/>
        <end position="16"/>
    </location>
</feature>
<dbReference type="EMBL" id="JWZT01002668">
    <property type="protein sequence ID" value="KII68884.1"/>
    <property type="molecule type" value="Genomic_DNA"/>
</dbReference>
<comment type="caution">
    <text evidence="2">The sequence shown here is derived from an EMBL/GenBank/DDBJ whole genome shotgun (WGS) entry which is preliminary data.</text>
</comment>
<evidence type="ECO:0000313" key="2">
    <source>
        <dbReference type="EMBL" id="KII68884.1"/>
    </source>
</evidence>
<sequence>MRFISLTIYFTKLILSFYVELDITNNPDFIEILEMRQKIHKNHIKIFVSAYHKDTRICHDQTYNLIYIYTYRPEINHKDSFLYLADLQNHKLYLISHDNIADRVELKDMYCHGGLLIYTLMGQRGIWTRYSSNKKIYYVEINGISDFVTHDTSHHVALLSKDGEVRTLNPVILSKHDESEFGIDLGSSPKTALVTLKISEIIDVNVQNSIVLVTLKQFKHEYASVWLAELADLNFTQISINILGADSDESLRGLLISKIDYYTSLINKLPGIIIVSQIVRNKKDEIKKLSMISYNFGNSFLPLKYKSDAGYCDWSQDNGLFKSIQTLRHNPLIMISSCMLVIEGRERLPRLMISTDTGYSWTDGRIPARHQSVRRDKCNARLALAKQLPACHASTLYSRGAKMALTGWEVDDIFLGYRLGKIG</sequence>
<gene>
    <name evidence="2" type="ORF">RF11_03788</name>
</gene>
<evidence type="ECO:0000256" key="1">
    <source>
        <dbReference type="SAM" id="SignalP"/>
    </source>
</evidence>
<keyword evidence="3" id="KW-1185">Reference proteome</keyword>
<evidence type="ECO:0008006" key="4">
    <source>
        <dbReference type="Google" id="ProtNLM"/>
    </source>
</evidence>
<evidence type="ECO:0000313" key="3">
    <source>
        <dbReference type="Proteomes" id="UP000031668"/>
    </source>
</evidence>
<proteinExistence type="predicted"/>